<protein>
    <submittedName>
        <fullName evidence="2">Uncharacterized protein</fullName>
    </submittedName>
</protein>
<keyword evidence="3" id="KW-1185">Reference proteome</keyword>
<comment type="caution">
    <text evidence="2">The sequence shown here is derived from an EMBL/GenBank/DDBJ whole genome shotgun (WGS) entry which is preliminary data.</text>
</comment>
<reference evidence="2 3" key="1">
    <citation type="submission" date="2018-05" db="EMBL/GenBank/DDBJ databases">
        <title>Genomic Encyclopedia of Type Strains, Phase IV (KMG-IV): sequencing the most valuable type-strain genomes for metagenomic binning, comparative biology and taxonomic classification.</title>
        <authorList>
            <person name="Goeker M."/>
        </authorList>
    </citation>
    <scope>NUCLEOTIDE SEQUENCE [LARGE SCALE GENOMIC DNA]</scope>
    <source>
        <strain evidence="2 3">DSM 6986</strain>
    </source>
</reference>
<feature type="transmembrane region" description="Helical" evidence="1">
    <location>
        <begin position="32"/>
        <end position="51"/>
    </location>
</feature>
<proteinExistence type="predicted"/>
<evidence type="ECO:0000313" key="2">
    <source>
        <dbReference type="EMBL" id="PWJ77682.1"/>
    </source>
</evidence>
<dbReference type="EMBL" id="QGGG01000017">
    <property type="protein sequence ID" value="PWJ77682.1"/>
    <property type="molecule type" value="Genomic_DNA"/>
</dbReference>
<dbReference type="Proteomes" id="UP000245396">
    <property type="component" value="Unassembled WGS sequence"/>
</dbReference>
<gene>
    <name evidence="2" type="ORF">C7441_11795</name>
</gene>
<name>A0A316BYX7_PSESE</name>
<keyword evidence="1" id="KW-1133">Transmembrane helix</keyword>
<keyword evidence="1" id="KW-0812">Transmembrane</keyword>
<evidence type="ECO:0000313" key="3">
    <source>
        <dbReference type="Proteomes" id="UP000245396"/>
    </source>
</evidence>
<sequence length="52" mass="6041">MPAWALTREQKWNKIKTYQIQEGLMSDFIQDVISLICMGTFLVTMAMWIGAM</sequence>
<evidence type="ECO:0000256" key="1">
    <source>
        <dbReference type="SAM" id="Phobius"/>
    </source>
</evidence>
<dbReference type="AlphaFoldDB" id="A0A316BYX7"/>
<organism evidence="2 3">
    <name type="scientific">Pseudaminobacter salicylatoxidans</name>
    <dbReference type="NCBI Taxonomy" id="93369"/>
    <lineage>
        <taxon>Bacteria</taxon>
        <taxon>Pseudomonadati</taxon>
        <taxon>Pseudomonadota</taxon>
        <taxon>Alphaproteobacteria</taxon>
        <taxon>Hyphomicrobiales</taxon>
        <taxon>Phyllobacteriaceae</taxon>
        <taxon>Pseudaminobacter</taxon>
    </lineage>
</organism>
<accession>A0A316BYX7</accession>
<keyword evidence="1" id="KW-0472">Membrane</keyword>